<feature type="active site" evidence="3 4">
    <location>
        <position position="169"/>
    </location>
</feature>
<reference evidence="8 9" key="1">
    <citation type="submission" date="2020-05" db="EMBL/GenBank/DDBJ databases">
        <authorList>
            <person name="Whitworth D."/>
        </authorList>
    </citation>
    <scope>NUCLEOTIDE SEQUENCE [LARGE SCALE GENOMIC DNA]</scope>
    <source>
        <strain evidence="8 9">AB043B</strain>
    </source>
</reference>
<name>A0A3A8ICH6_9BACT</name>
<dbReference type="GO" id="GO:0008984">
    <property type="term" value="F:protein-glutamate methylesterase activity"/>
    <property type="evidence" value="ECO:0007669"/>
    <property type="project" value="UniProtKB-UniRule"/>
</dbReference>
<protein>
    <recommendedName>
        <fullName evidence="3">Protein-glutamate methylesterase/protein-glutamine glutaminase</fullName>
        <ecNumber evidence="3">3.1.1.61</ecNumber>
        <ecNumber evidence="3">3.5.1.44</ecNumber>
    </recommendedName>
</protein>
<evidence type="ECO:0000313" key="9">
    <source>
        <dbReference type="Proteomes" id="UP000563426"/>
    </source>
</evidence>
<dbReference type="GO" id="GO:0050568">
    <property type="term" value="F:protein-glutamine glutaminase activity"/>
    <property type="evidence" value="ECO:0007669"/>
    <property type="project" value="UniProtKB-UniRule"/>
</dbReference>
<dbReference type="NCBIfam" id="NF001965">
    <property type="entry name" value="PRK00742.1"/>
    <property type="match status" value="1"/>
</dbReference>
<comment type="caution">
    <text evidence="8">The sequence shown here is derived from an EMBL/GenBank/DDBJ whole genome shotgun (WGS) entry which is preliminary data.</text>
</comment>
<dbReference type="SUPFAM" id="SSF52172">
    <property type="entry name" value="CheY-like"/>
    <property type="match status" value="1"/>
</dbReference>
<comment type="catalytic activity">
    <reaction evidence="3">
        <text>L-glutaminyl-[protein] + H2O = L-glutamyl-[protein] + NH4(+)</text>
        <dbReference type="Rhea" id="RHEA:16441"/>
        <dbReference type="Rhea" id="RHEA-COMP:10207"/>
        <dbReference type="Rhea" id="RHEA-COMP:10208"/>
        <dbReference type="ChEBI" id="CHEBI:15377"/>
        <dbReference type="ChEBI" id="CHEBI:28938"/>
        <dbReference type="ChEBI" id="CHEBI:29973"/>
        <dbReference type="ChEBI" id="CHEBI:30011"/>
        <dbReference type="EC" id="3.5.1.44"/>
    </reaction>
</comment>
<dbReference type="PANTHER" id="PTHR42872:SF3">
    <property type="entry name" value="PROTEIN-GLUTAMATE METHYLESTERASE_PROTEIN-GLUTAMINE GLUTAMINASE 1"/>
    <property type="match status" value="1"/>
</dbReference>
<organism evidence="8 9">
    <name type="scientific">Corallococcus exercitus</name>
    <dbReference type="NCBI Taxonomy" id="2316736"/>
    <lineage>
        <taxon>Bacteria</taxon>
        <taxon>Pseudomonadati</taxon>
        <taxon>Myxococcota</taxon>
        <taxon>Myxococcia</taxon>
        <taxon>Myxococcales</taxon>
        <taxon>Cystobacterineae</taxon>
        <taxon>Myxococcaceae</taxon>
        <taxon>Corallococcus</taxon>
    </lineage>
</organism>
<keyword evidence="9" id="KW-1185">Reference proteome</keyword>
<comment type="catalytic activity">
    <reaction evidence="2 3">
        <text>[protein]-L-glutamate 5-O-methyl ester + H2O = L-glutamyl-[protein] + methanol + H(+)</text>
        <dbReference type="Rhea" id="RHEA:23236"/>
        <dbReference type="Rhea" id="RHEA-COMP:10208"/>
        <dbReference type="Rhea" id="RHEA-COMP:10311"/>
        <dbReference type="ChEBI" id="CHEBI:15377"/>
        <dbReference type="ChEBI" id="CHEBI:15378"/>
        <dbReference type="ChEBI" id="CHEBI:17790"/>
        <dbReference type="ChEBI" id="CHEBI:29973"/>
        <dbReference type="ChEBI" id="CHEBI:82795"/>
        <dbReference type="EC" id="3.1.1.61"/>
    </reaction>
</comment>
<dbReference type="InterPro" id="IPR001789">
    <property type="entry name" value="Sig_transdc_resp-reg_receiver"/>
</dbReference>
<accession>A0A3A8ICH6</accession>
<dbReference type="GO" id="GO:0000156">
    <property type="term" value="F:phosphorelay response regulator activity"/>
    <property type="evidence" value="ECO:0007669"/>
    <property type="project" value="InterPro"/>
</dbReference>
<dbReference type="CDD" id="cd17541">
    <property type="entry name" value="REC_CheB-like"/>
    <property type="match status" value="1"/>
</dbReference>
<dbReference type="HAMAP" id="MF_00099">
    <property type="entry name" value="CheB_chemtxs"/>
    <property type="match status" value="1"/>
</dbReference>
<dbReference type="Pfam" id="PF00072">
    <property type="entry name" value="Response_reg"/>
    <property type="match status" value="1"/>
</dbReference>
<dbReference type="OrthoDB" id="9793421at2"/>
<feature type="domain" description="CheB-type methylesterase" evidence="7">
    <location>
        <begin position="153"/>
        <end position="350"/>
    </location>
</feature>
<feature type="domain" description="Response regulatory" evidence="6">
    <location>
        <begin position="5"/>
        <end position="123"/>
    </location>
</feature>
<feature type="active site" evidence="3 4">
    <location>
        <position position="292"/>
    </location>
</feature>
<dbReference type="EC" id="3.5.1.44" evidence="3"/>
<dbReference type="GO" id="GO:0006935">
    <property type="term" value="P:chemotaxis"/>
    <property type="evidence" value="ECO:0007669"/>
    <property type="project" value="UniProtKB-UniRule"/>
</dbReference>
<keyword evidence="1 3" id="KW-0378">Hydrolase</keyword>
<dbReference type="InterPro" id="IPR035909">
    <property type="entry name" value="CheB_C"/>
</dbReference>
<dbReference type="Gene3D" id="3.40.50.180">
    <property type="entry name" value="Methylesterase CheB, C-terminal domain"/>
    <property type="match status" value="1"/>
</dbReference>
<dbReference type="RefSeq" id="WP_120526104.1">
    <property type="nucleotide sequence ID" value="NZ_JABFJV010000076.1"/>
</dbReference>
<evidence type="ECO:0000259" key="7">
    <source>
        <dbReference type="PROSITE" id="PS50122"/>
    </source>
</evidence>
<dbReference type="EMBL" id="JABFJV010000076">
    <property type="protein sequence ID" value="NOK34608.1"/>
    <property type="molecule type" value="Genomic_DNA"/>
</dbReference>
<evidence type="ECO:0000313" key="8">
    <source>
        <dbReference type="EMBL" id="NOK34608.1"/>
    </source>
</evidence>
<keyword evidence="3 4" id="KW-0145">Chemotaxis</keyword>
<dbReference type="PROSITE" id="PS50110">
    <property type="entry name" value="RESPONSE_REGULATORY"/>
    <property type="match status" value="1"/>
</dbReference>
<comment type="similarity">
    <text evidence="3">Belongs to the CheB family.</text>
</comment>
<dbReference type="EC" id="3.1.1.61" evidence="3"/>
<dbReference type="InterPro" id="IPR008248">
    <property type="entry name" value="CheB-like"/>
</dbReference>
<dbReference type="AlphaFoldDB" id="A0A3A8ICH6"/>
<comment type="subcellular location">
    <subcellularLocation>
        <location evidence="3">Cytoplasm</location>
    </subcellularLocation>
</comment>
<keyword evidence="3" id="KW-0963">Cytoplasm</keyword>
<comment type="PTM">
    <text evidence="3">Phosphorylated by CheA. Phosphorylation of the N-terminal regulatory domain activates the methylesterase activity.</text>
</comment>
<sequence>MNPIRVLVVDDAAVVRRQVSLLLGADPGLEVVATAPNGRIALAKVEQFQPDVVLLDLEMPELDGLATLKLLRQRDPDLPVVMFSALTERGGMLTLEALALGARDYVTKPTSAGGMNVTVEAVRDELVRKLKALNLRPPSATMVPFPVTRAPQPRPQVPARVEAIVIGASTGGPGALVRVVSALPAELPVPVLIVQHMPPLFTRLLAERLQGVSPLTVREAVPGASVQAGSVWVAPGDFHLAVCRDATGVRLLTHQGPPENACRPAVDLLFRSAAEVYGAGVLAVVLTGMGQDGLRGCRKVSEAGGQVVVQDQASCVIGGMPGAVEQAGLADAVVPLDALALELVRRVDPRGRRT</sequence>
<gene>
    <name evidence="3" type="primary">cheB</name>
    <name evidence="8" type="ORF">HMI49_15510</name>
</gene>
<dbReference type="SMART" id="SM00448">
    <property type="entry name" value="REC"/>
    <property type="match status" value="1"/>
</dbReference>
<dbReference type="Proteomes" id="UP000563426">
    <property type="component" value="Unassembled WGS sequence"/>
</dbReference>
<dbReference type="PIRSF" id="PIRSF000876">
    <property type="entry name" value="RR_chemtxs_CheB"/>
    <property type="match status" value="1"/>
</dbReference>
<dbReference type="InterPro" id="IPR011006">
    <property type="entry name" value="CheY-like_superfamily"/>
</dbReference>
<keyword evidence="3 5" id="KW-0597">Phosphoprotein</keyword>
<dbReference type="CDD" id="cd16432">
    <property type="entry name" value="CheB_Rec"/>
    <property type="match status" value="1"/>
</dbReference>
<comment type="function">
    <text evidence="3">Involved in chemotaxis. Part of a chemotaxis signal transduction system that modulates chemotaxis in response to various stimuli. Catalyzes the demethylation of specific methylglutamate residues introduced into the chemoreceptors (methyl-accepting chemotaxis proteins or MCP) by CheR. Also mediates the irreversible deamidation of specific glutamine residues to glutamic acid.</text>
</comment>
<evidence type="ECO:0000259" key="6">
    <source>
        <dbReference type="PROSITE" id="PS50110"/>
    </source>
</evidence>
<evidence type="ECO:0000256" key="5">
    <source>
        <dbReference type="PROSITE-ProRule" id="PRU00169"/>
    </source>
</evidence>
<dbReference type="GO" id="GO:0005737">
    <property type="term" value="C:cytoplasm"/>
    <property type="evidence" value="ECO:0007669"/>
    <property type="project" value="UniProtKB-SubCell"/>
</dbReference>
<feature type="modified residue" description="4-aspartylphosphate" evidence="3 5">
    <location>
        <position position="56"/>
    </location>
</feature>
<dbReference type="SUPFAM" id="SSF52738">
    <property type="entry name" value="Methylesterase CheB, C-terminal domain"/>
    <property type="match status" value="1"/>
</dbReference>
<dbReference type="Pfam" id="PF01339">
    <property type="entry name" value="CheB_methylest"/>
    <property type="match status" value="1"/>
</dbReference>
<dbReference type="PROSITE" id="PS50122">
    <property type="entry name" value="CHEB"/>
    <property type="match status" value="1"/>
</dbReference>
<evidence type="ECO:0000256" key="2">
    <source>
        <dbReference type="ARBA" id="ARBA00048267"/>
    </source>
</evidence>
<evidence type="ECO:0000256" key="1">
    <source>
        <dbReference type="ARBA" id="ARBA00022801"/>
    </source>
</evidence>
<dbReference type="Gene3D" id="3.40.50.2300">
    <property type="match status" value="1"/>
</dbReference>
<dbReference type="InterPro" id="IPR000673">
    <property type="entry name" value="Sig_transdc_resp-reg_Me-estase"/>
</dbReference>
<dbReference type="PANTHER" id="PTHR42872">
    <property type="entry name" value="PROTEIN-GLUTAMATE METHYLESTERASE/PROTEIN-GLUTAMINE GLUTAMINASE"/>
    <property type="match status" value="1"/>
</dbReference>
<evidence type="ECO:0000256" key="3">
    <source>
        <dbReference type="HAMAP-Rule" id="MF_00099"/>
    </source>
</evidence>
<evidence type="ECO:0000256" key="4">
    <source>
        <dbReference type="PROSITE-ProRule" id="PRU00050"/>
    </source>
</evidence>
<comment type="domain">
    <text evidence="3">Contains a C-terminal catalytic domain, and an N-terminal region which modulates catalytic activity.</text>
</comment>
<proteinExistence type="inferred from homology"/>
<feature type="active site" evidence="3 4">
    <location>
        <position position="196"/>
    </location>
</feature>